<evidence type="ECO:0000256" key="3">
    <source>
        <dbReference type="SAM" id="SignalP"/>
    </source>
</evidence>
<gene>
    <name evidence="4" type="ORF">CTheo_6530</name>
</gene>
<keyword evidence="2" id="KW-0472">Membrane</keyword>
<protein>
    <recommendedName>
        <fullName evidence="6">Transmembrane protein</fullName>
    </recommendedName>
</protein>
<dbReference type="AlphaFoldDB" id="A0A5N5QE60"/>
<evidence type="ECO:0000313" key="4">
    <source>
        <dbReference type="EMBL" id="KAB5590035.1"/>
    </source>
</evidence>
<dbReference type="Proteomes" id="UP000383932">
    <property type="component" value="Unassembled WGS sequence"/>
</dbReference>
<feature type="region of interest" description="Disordered" evidence="1">
    <location>
        <begin position="294"/>
        <end position="378"/>
    </location>
</feature>
<evidence type="ECO:0008006" key="6">
    <source>
        <dbReference type="Google" id="ProtNLM"/>
    </source>
</evidence>
<reference evidence="4 5" key="1">
    <citation type="journal article" date="2019" name="Fungal Biol. Biotechnol.">
        <title>Draft genome sequence of fastidious pathogen Ceratobasidium theobromae, which causes vascular-streak dieback in Theobroma cacao.</title>
        <authorList>
            <person name="Ali S.S."/>
            <person name="Asman A."/>
            <person name="Shao J."/>
            <person name="Firmansyah A.P."/>
            <person name="Susilo A.W."/>
            <person name="Rosmana A."/>
            <person name="McMahon P."/>
            <person name="Junaid M."/>
            <person name="Guest D."/>
            <person name="Kheng T.Y."/>
            <person name="Meinhardt L.W."/>
            <person name="Bailey B.A."/>
        </authorList>
    </citation>
    <scope>NUCLEOTIDE SEQUENCE [LARGE SCALE GENOMIC DNA]</scope>
    <source>
        <strain evidence="4 5">CT2</strain>
    </source>
</reference>
<keyword evidence="2" id="KW-0812">Transmembrane</keyword>
<organism evidence="4 5">
    <name type="scientific">Ceratobasidium theobromae</name>
    <dbReference type="NCBI Taxonomy" id="1582974"/>
    <lineage>
        <taxon>Eukaryota</taxon>
        <taxon>Fungi</taxon>
        <taxon>Dikarya</taxon>
        <taxon>Basidiomycota</taxon>
        <taxon>Agaricomycotina</taxon>
        <taxon>Agaricomycetes</taxon>
        <taxon>Cantharellales</taxon>
        <taxon>Ceratobasidiaceae</taxon>
        <taxon>Ceratobasidium</taxon>
    </lineage>
</organism>
<sequence>MSPQRRSNLFTFLLVWVVGGATHRAFAQQTNVTCDGAFDWAKNSKGQSPCLVAAYLQGACYPDRHWNVTSLSPGTEYLAPSGNAATGCACSSPVYQLLSACAACQGQSYLSWGQWTTNCPPARISNGSFPLQVPTDTAIPQWALAAIRPEAYFDPQVAKGEKSANTQLTGATTFLIVLLPVMLVGLAGFGILVWWRRKARREHEGSTASHEPLMGSAAWRNTFLSVDTTSDVHIHFALQSADSANTPYGHDKPWQQVSPVPPTLESARYSPYPSSGQTSPAAQYSHYPEVPLYHPNQQFLAPPSAGATSTSLNVSHHSPTPSQCQLPLTSTTNQTFTSQMDPPRHTQPEPMEIENDSGTFPRTPVEPLLPSLPLGDPRRLLPPSVLANYSAPPSATSL</sequence>
<feature type="chain" id="PRO_5024280829" description="Transmembrane protein" evidence="3">
    <location>
        <begin position="28"/>
        <end position="398"/>
    </location>
</feature>
<evidence type="ECO:0000256" key="1">
    <source>
        <dbReference type="SAM" id="MobiDB-lite"/>
    </source>
</evidence>
<keyword evidence="5" id="KW-1185">Reference proteome</keyword>
<dbReference type="OrthoDB" id="193478at2759"/>
<accession>A0A5N5QE60</accession>
<comment type="caution">
    <text evidence="4">The sequence shown here is derived from an EMBL/GenBank/DDBJ whole genome shotgun (WGS) entry which is preliminary data.</text>
</comment>
<evidence type="ECO:0000313" key="5">
    <source>
        <dbReference type="Proteomes" id="UP000383932"/>
    </source>
</evidence>
<keyword evidence="2" id="KW-1133">Transmembrane helix</keyword>
<feature type="signal peptide" evidence="3">
    <location>
        <begin position="1"/>
        <end position="27"/>
    </location>
</feature>
<feature type="compositionally biased region" description="Polar residues" evidence="1">
    <location>
        <begin position="306"/>
        <end position="340"/>
    </location>
</feature>
<proteinExistence type="predicted"/>
<name>A0A5N5QE60_9AGAM</name>
<dbReference type="EMBL" id="SSOP01000205">
    <property type="protein sequence ID" value="KAB5590035.1"/>
    <property type="molecule type" value="Genomic_DNA"/>
</dbReference>
<feature type="transmembrane region" description="Helical" evidence="2">
    <location>
        <begin position="174"/>
        <end position="195"/>
    </location>
</feature>
<evidence type="ECO:0000256" key="2">
    <source>
        <dbReference type="SAM" id="Phobius"/>
    </source>
</evidence>
<keyword evidence="3" id="KW-0732">Signal</keyword>